<name>A0A4Y8WFA0_9VIBR</name>
<comment type="caution">
    <text evidence="2">The sequence shown here is derived from an EMBL/GenBank/DDBJ whole genome shotgun (WGS) entry which is preliminary data.</text>
</comment>
<dbReference type="Pfam" id="PF04101">
    <property type="entry name" value="Glyco_tran_28_C"/>
    <property type="match status" value="1"/>
</dbReference>
<dbReference type="RefSeq" id="WP_134835521.1">
    <property type="nucleotide sequence ID" value="NZ_SATR01000014.1"/>
</dbReference>
<reference evidence="2 3" key="1">
    <citation type="submission" date="2019-01" db="EMBL/GenBank/DDBJ databases">
        <title>Vibrio BEI176 sp. nov, a marine bacterium isolated from China: eastern marignal seas.</title>
        <authorList>
            <person name="Li B."/>
        </authorList>
    </citation>
    <scope>NUCLEOTIDE SEQUENCE [LARGE SCALE GENOMIC DNA]</scope>
    <source>
        <strain evidence="2 3">BEI176</strain>
    </source>
</reference>
<keyword evidence="2" id="KW-0808">Transferase</keyword>
<accession>A0A4Y8WFA0</accession>
<gene>
    <name evidence="2" type="ORF">ELS82_10965</name>
</gene>
<proteinExistence type="predicted"/>
<sequence>MKKLLFYSHDSYGLGNIRRMVAIANFLVSRHRELYILLITGSPMLHAFRTQSNIDYIKLPCLQRSKSGTYSAKLDCLSASALLDSRAKIIQQVITDYEPDLVLVDKKPGGLNGELKPSLSFLSSLIKPPKLVLLLRDILDTPEVTQQLWRKNSYYQLVEKYYEQVLVVGEQRIFDMVQQYDFPPSVEKMTEFCGYLQRTEKSHQSSKLLAHLAKSDRKLVVAAAGGGDDGKLVLETYLLACHQSSWKDQVDSIVFYGPEMNVADIKNLQSLAQSLPNTTLSEFSPYFMTYLSAADLVVTMAGYNTVCEILSVKTPAILVPRVTPVAEQLIRAQQLAKLEIFEYLHPEHITPKELNKKIENKLFSEEAQLPFPQEISLHGMEKLERHLLA</sequence>
<dbReference type="AlphaFoldDB" id="A0A4Y8WFA0"/>
<keyword evidence="3" id="KW-1185">Reference proteome</keyword>
<evidence type="ECO:0000259" key="1">
    <source>
        <dbReference type="Pfam" id="PF04101"/>
    </source>
</evidence>
<dbReference type="Proteomes" id="UP000297753">
    <property type="component" value="Unassembled WGS sequence"/>
</dbReference>
<dbReference type="Gene3D" id="3.40.50.2000">
    <property type="entry name" value="Glycogen Phosphorylase B"/>
    <property type="match status" value="1"/>
</dbReference>
<dbReference type="PANTHER" id="PTHR21015:SF28">
    <property type="entry name" value="SLL1722 PROTEIN"/>
    <property type="match status" value="1"/>
</dbReference>
<protein>
    <submittedName>
        <fullName evidence="2">Glycosyltransferase</fullName>
    </submittedName>
</protein>
<dbReference type="PANTHER" id="PTHR21015">
    <property type="entry name" value="UDP-N-ACETYLGLUCOSAMINE--N-ACETYLMURAMYL-(PENTAPEPTIDE) PYROPHOSPHORYL-UNDECAPRENOL N-ACETYLGLUCOSAMINE TRANSFERASE 1"/>
    <property type="match status" value="1"/>
</dbReference>
<dbReference type="InterPro" id="IPR007235">
    <property type="entry name" value="Glyco_trans_28_C"/>
</dbReference>
<organism evidence="2 3">
    <name type="scientific">Vibrio ouci</name>
    <dbReference type="NCBI Taxonomy" id="2499078"/>
    <lineage>
        <taxon>Bacteria</taxon>
        <taxon>Pseudomonadati</taxon>
        <taxon>Pseudomonadota</taxon>
        <taxon>Gammaproteobacteria</taxon>
        <taxon>Vibrionales</taxon>
        <taxon>Vibrionaceae</taxon>
        <taxon>Vibrio</taxon>
    </lineage>
</organism>
<feature type="domain" description="Glycosyl transferase family 28 C-terminal" evidence="1">
    <location>
        <begin position="250"/>
        <end position="370"/>
    </location>
</feature>
<evidence type="ECO:0000313" key="2">
    <source>
        <dbReference type="EMBL" id="TFH91610.1"/>
    </source>
</evidence>
<dbReference type="GO" id="GO:0016758">
    <property type="term" value="F:hexosyltransferase activity"/>
    <property type="evidence" value="ECO:0007669"/>
    <property type="project" value="InterPro"/>
</dbReference>
<evidence type="ECO:0000313" key="3">
    <source>
        <dbReference type="Proteomes" id="UP000297753"/>
    </source>
</evidence>
<dbReference type="EMBL" id="SATR01000014">
    <property type="protein sequence ID" value="TFH91610.1"/>
    <property type="molecule type" value="Genomic_DNA"/>
</dbReference>
<dbReference type="SUPFAM" id="SSF53756">
    <property type="entry name" value="UDP-Glycosyltransferase/glycogen phosphorylase"/>
    <property type="match status" value="1"/>
</dbReference>
<dbReference type="OrthoDB" id="9802126at2"/>